<evidence type="ECO:0000256" key="4">
    <source>
        <dbReference type="ARBA" id="ARBA00022989"/>
    </source>
</evidence>
<dbReference type="PANTHER" id="PTHR30506">
    <property type="entry name" value="INNER MEMBRANE PROTEIN"/>
    <property type="match status" value="1"/>
</dbReference>
<dbReference type="GO" id="GO:0005886">
    <property type="term" value="C:plasma membrane"/>
    <property type="evidence" value="ECO:0007669"/>
    <property type="project" value="UniProtKB-SubCell"/>
</dbReference>
<dbReference type="Pfam" id="PF03458">
    <property type="entry name" value="Gly_transporter"/>
    <property type="match status" value="2"/>
</dbReference>
<evidence type="ECO:0000256" key="5">
    <source>
        <dbReference type="ARBA" id="ARBA00023136"/>
    </source>
</evidence>
<proteinExistence type="predicted"/>
<keyword evidence="2" id="KW-1003">Cell membrane</keyword>
<keyword evidence="5" id="KW-0472">Membrane</keyword>
<organism evidence="7 8">
    <name type="scientific">Aphanomyces invadans</name>
    <dbReference type="NCBI Taxonomy" id="157072"/>
    <lineage>
        <taxon>Eukaryota</taxon>
        <taxon>Sar</taxon>
        <taxon>Stramenopiles</taxon>
        <taxon>Oomycota</taxon>
        <taxon>Saprolegniomycetes</taxon>
        <taxon>Saprolegniales</taxon>
        <taxon>Verrucalvaceae</taxon>
        <taxon>Aphanomyces</taxon>
    </lineage>
</organism>
<gene>
    <name evidence="7" type="ORF">DYB32_007738</name>
</gene>
<accession>A0A3R6WHR8</accession>
<dbReference type="PANTHER" id="PTHR30506:SF3">
    <property type="entry name" value="UPF0126 INNER MEMBRANE PROTEIN YADS-RELATED"/>
    <property type="match status" value="1"/>
</dbReference>
<evidence type="ECO:0000256" key="3">
    <source>
        <dbReference type="ARBA" id="ARBA00022692"/>
    </source>
</evidence>
<keyword evidence="4" id="KW-1133">Transmembrane helix</keyword>
<evidence type="ECO:0000256" key="1">
    <source>
        <dbReference type="ARBA" id="ARBA00004651"/>
    </source>
</evidence>
<keyword evidence="8" id="KW-1185">Reference proteome</keyword>
<evidence type="ECO:0000313" key="7">
    <source>
        <dbReference type="EMBL" id="RHY26328.1"/>
    </source>
</evidence>
<dbReference type="EMBL" id="QUSY01001033">
    <property type="protein sequence ID" value="RHY26328.1"/>
    <property type="molecule type" value="Genomic_DNA"/>
</dbReference>
<keyword evidence="3" id="KW-0812">Transmembrane</keyword>
<dbReference type="VEuPathDB" id="FungiDB:H310_10584"/>
<evidence type="ECO:0000259" key="6">
    <source>
        <dbReference type="Pfam" id="PF03458"/>
    </source>
</evidence>
<feature type="domain" description="Glycine transporter" evidence="6">
    <location>
        <begin position="114"/>
        <end position="189"/>
    </location>
</feature>
<reference evidence="7 8" key="1">
    <citation type="submission" date="2018-08" db="EMBL/GenBank/DDBJ databases">
        <title>Aphanomyces genome sequencing and annotation.</title>
        <authorList>
            <person name="Minardi D."/>
            <person name="Oidtmann B."/>
            <person name="Van Der Giezen M."/>
            <person name="Studholme D.J."/>
        </authorList>
    </citation>
    <scope>NUCLEOTIDE SEQUENCE [LARGE SCALE GENOMIC DNA]</scope>
    <source>
        <strain evidence="7 8">NJM0002</strain>
    </source>
</reference>
<evidence type="ECO:0000256" key="2">
    <source>
        <dbReference type="ARBA" id="ARBA00022475"/>
    </source>
</evidence>
<sequence>MLSPKAQCVAQTTQLANRPQSSMDIEQRDCPRMLSFVKAFCCESAQGGGTLRDALVLNKQPFWIEEWEYLVFSGAAAAGAFYLWGQLPAGEEVAPGTGLTLKAADGGEGTLMDWGDAIGVGAFAVIGAMNGIRAQAPLLVSALCGMMTSTFGGMTRDTLLNRPVRILHPYADTYAPIAFTGAAAYLAMRAVAPQYQGVRIVSCVALAVVLRQQAWTNGWRLPHWDCKDLGVVVQSTQDPRKDALKLVEH</sequence>
<protein>
    <recommendedName>
        <fullName evidence="6">Glycine transporter domain-containing protein</fullName>
    </recommendedName>
</protein>
<name>A0A3R6WHR8_9STRA</name>
<dbReference type="Proteomes" id="UP000285060">
    <property type="component" value="Unassembled WGS sequence"/>
</dbReference>
<comment type="caution">
    <text evidence="7">The sequence shown here is derived from an EMBL/GenBank/DDBJ whole genome shotgun (WGS) entry which is preliminary data.</text>
</comment>
<evidence type="ECO:0000313" key="8">
    <source>
        <dbReference type="Proteomes" id="UP000285060"/>
    </source>
</evidence>
<dbReference type="InterPro" id="IPR005115">
    <property type="entry name" value="Gly_transporter"/>
</dbReference>
<feature type="domain" description="Glycine transporter" evidence="6">
    <location>
        <begin position="43"/>
        <end position="84"/>
    </location>
</feature>
<dbReference type="AlphaFoldDB" id="A0A3R6WHR8"/>
<comment type="subcellular location">
    <subcellularLocation>
        <location evidence="1">Cell membrane</location>
        <topology evidence="1">Multi-pass membrane protein</topology>
    </subcellularLocation>
</comment>